<comment type="subunit">
    <text evidence="2">Homotrimer.</text>
</comment>
<evidence type="ECO:0000256" key="11">
    <source>
        <dbReference type="SAM" id="SignalP"/>
    </source>
</evidence>
<evidence type="ECO:0000256" key="5">
    <source>
        <dbReference type="ARBA" id="ARBA00022692"/>
    </source>
</evidence>
<feature type="domain" description="Porin" evidence="12">
    <location>
        <begin position="12"/>
        <end position="327"/>
    </location>
</feature>
<keyword evidence="7" id="KW-0406">Ion transport</keyword>
<keyword evidence="10" id="KW-0998">Cell outer membrane</keyword>
<evidence type="ECO:0000256" key="6">
    <source>
        <dbReference type="ARBA" id="ARBA00022729"/>
    </source>
</evidence>
<evidence type="ECO:0000313" key="14">
    <source>
        <dbReference type="Proteomes" id="UP000249739"/>
    </source>
</evidence>
<evidence type="ECO:0000256" key="8">
    <source>
        <dbReference type="ARBA" id="ARBA00023114"/>
    </source>
</evidence>
<dbReference type="GO" id="GO:0046930">
    <property type="term" value="C:pore complex"/>
    <property type="evidence" value="ECO:0007669"/>
    <property type="project" value="UniProtKB-KW"/>
</dbReference>
<proteinExistence type="predicted"/>
<dbReference type="EMBL" id="QFOT01000001">
    <property type="protein sequence ID" value="PZP57458.1"/>
    <property type="molecule type" value="Genomic_DNA"/>
</dbReference>
<sequence length="357" mass="38025">MKFQASILTCLCAAIFAIPAHAAENENGFDIELGGYMKVYGNYTDQDSASAGPGVNKTGILRSSEIHFNAEKTLENGLKIGVHVEGQADAGDDFDTDETFLYASGDWGQINFGGKDGAAFLLQTAAPSADRDIDGVRQQIVPINTTALGVPVGETDYDHNISAKNDKITYLTPLYSGLQAGVSYTPELDASRGNNGNSIDGDDAAPTSDIWDMALRYQSTIEDVKITTGAGYTHATAETGGAEDRDAWNAGLVLGYDAFSIGVSYQVDDEGSEDDDVSYLAVGGNYKIDKLTLGLSYYHKEDDVGTEIDTDRYTGGLSYTLSPGVQFRSSMSQYKIDVAGGEEFDATSAVVGILVDF</sequence>
<dbReference type="InterPro" id="IPR023614">
    <property type="entry name" value="Porin_dom_sf"/>
</dbReference>
<dbReference type="PANTHER" id="PTHR34501:SF9">
    <property type="entry name" value="MAJOR OUTER MEMBRANE PROTEIN P.IA"/>
    <property type="match status" value="1"/>
</dbReference>
<dbReference type="SUPFAM" id="SSF56935">
    <property type="entry name" value="Porins"/>
    <property type="match status" value="1"/>
</dbReference>
<evidence type="ECO:0000256" key="4">
    <source>
        <dbReference type="ARBA" id="ARBA00022452"/>
    </source>
</evidence>
<dbReference type="Pfam" id="PF13609">
    <property type="entry name" value="Porin_4"/>
    <property type="match status" value="1"/>
</dbReference>
<keyword evidence="3" id="KW-0813">Transport</keyword>
<accession>A0A2W5FR26</accession>
<organism evidence="13 14">
    <name type="scientific">Micavibrio aeruginosavorus</name>
    <dbReference type="NCBI Taxonomy" id="349221"/>
    <lineage>
        <taxon>Bacteria</taxon>
        <taxon>Pseudomonadati</taxon>
        <taxon>Bdellovibrionota</taxon>
        <taxon>Bdellovibrionia</taxon>
        <taxon>Bdellovibrionales</taxon>
        <taxon>Pseudobdellovibrionaceae</taxon>
        <taxon>Micavibrio</taxon>
    </lineage>
</organism>
<dbReference type="Proteomes" id="UP000249739">
    <property type="component" value="Unassembled WGS sequence"/>
</dbReference>
<dbReference type="GO" id="GO:0015288">
    <property type="term" value="F:porin activity"/>
    <property type="evidence" value="ECO:0007669"/>
    <property type="project" value="UniProtKB-KW"/>
</dbReference>
<evidence type="ECO:0000256" key="3">
    <source>
        <dbReference type="ARBA" id="ARBA00022448"/>
    </source>
</evidence>
<dbReference type="Gene3D" id="2.40.160.10">
    <property type="entry name" value="Porin"/>
    <property type="match status" value="1"/>
</dbReference>
<keyword evidence="5" id="KW-0812">Transmembrane</keyword>
<dbReference type="GO" id="GO:0006811">
    <property type="term" value="P:monoatomic ion transport"/>
    <property type="evidence" value="ECO:0007669"/>
    <property type="project" value="UniProtKB-KW"/>
</dbReference>
<evidence type="ECO:0000259" key="12">
    <source>
        <dbReference type="Pfam" id="PF13609"/>
    </source>
</evidence>
<evidence type="ECO:0000256" key="2">
    <source>
        <dbReference type="ARBA" id="ARBA00011233"/>
    </source>
</evidence>
<feature type="chain" id="PRO_5015899505" description="Porin domain-containing protein" evidence="11">
    <location>
        <begin position="23"/>
        <end position="357"/>
    </location>
</feature>
<keyword evidence="4" id="KW-1134">Transmembrane beta strand</keyword>
<gene>
    <name evidence="13" type="ORF">DI586_00035</name>
</gene>
<keyword evidence="9" id="KW-0472">Membrane</keyword>
<dbReference type="PANTHER" id="PTHR34501">
    <property type="entry name" value="PROTEIN YDDL-RELATED"/>
    <property type="match status" value="1"/>
</dbReference>
<comment type="subcellular location">
    <subcellularLocation>
        <location evidence="1">Cell outer membrane</location>
        <topology evidence="1">Multi-pass membrane protein</topology>
    </subcellularLocation>
</comment>
<dbReference type="InterPro" id="IPR050298">
    <property type="entry name" value="Gram-neg_bact_OMP"/>
</dbReference>
<comment type="caution">
    <text evidence="13">The sequence shown here is derived from an EMBL/GenBank/DDBJ whole genome shotgun (WGS) entry which is preliminary data.</text>
</comment>
<name>A0A2W5FR26_9BACT</name>
<evidence type="ECO:0000256" key="1">
    <source>
        <dbReference type="ARBA" id="ARBA00004571"/>
    </source>
</evidence>
<evidence type="ECO:0000313" key="13">
    <source>
        <dbReference type="EMBL" id="PZP57458.1"/>
    </source>
</evidence>
<reference evidence="13 14" key="1">
    <citation type="submission" date="2017-08" db="EMBL/GenBank/DDBJ databases">
        <title>Infants hospitalized years apart are colonized by the same room-sourced microbial strains.</title>
        <authorList>
            <person name="Brooks B."/>
            <person name="Olm M.R."/>
            <person name="Firek B.A."/>
            <person name="Baker R."/>
            <person name="Thomas B.C."/>
            <person name="Morowitz M.J."/>
            <person name="Banfield J.F."/>
        </authorList>
    </citation>
    <scope>NUCLEOTIDE SEQUENCE [LARGE SCALE GENOMIC DNA]</scope>
    <source>
        <strain evidence="13">S2_006_000_R2_64</strain>
    </source>
</reference>
<keyword evidence="8" id="KW-0626">Porin</keyword>
<evidence type="ECO:0000256" key="10">
    <source>
        <dbReference type="ARBA" id="ARBA00023237"/>
    </source>
</evidence>
<feature type="signal peptide" evidence="11">
    <location>
        <begin position="1"/>
        <end position="22"/>
    </location>
</feature>
<dbReference type="AlphaFoldDB" id="A0A2W5FR26"/>
<protein>
    <recommendedName>
        <fullName evidence="12">Porin domain-containing protein</fullName>
    </recommendedName>
</protein>
<keyword evidence="6 11" id="KW-0732">Signal</keyword>
<dbReference type="GO" id="GO:0009279">
    <property type="term" value="C:cell outer membrane"/>
    <property type="evidence" value="ECO:0007669"/>
    <property type="project" value="UniProtKB-SubCell"/>
</dbReference>
<dbReference type="InterPro" id="IPR033900">
    <property type="entry name" value="Gram_neg_porin_domain"/>
</dbReference>
<evidence type="ECO:0000256" key="7">
    <source>
        <dbReference type="ARBA" id="ARBA00023065"/>
    </source>
</evidence>
<evidence type="ECO:0000256" key="9">
    <source>
        <dbReference type="ARBA" id="ARBA00023136"/>
    </source>
</evidence>